<evidence type="ECO:0000313" key="3">
    <source>
        <dbReference type="Proteomes" id="UP001201163"/>
    </source>
</evidence>
<keyword evidence="3" id="KW-1185">Reference proteome</keyword>
<reference evidence="2" key="1">
    <citation type="submission" date="2022-01" db="EMBL/GenBank/DDBJ databases">
        <title>Comparative genomics reveals a dynamic genome evolution in the ectomycorrhizal milk-cap (Lactarius) mushrooms.</title>
        <authorList>
            <consortium name="DOE Joint Genome Institute"/>
            <person name="Lebreton A."/>
            <person name="Tang N."/>
            <person name="Kuo A."/>
            <person name="LaButti K."/>
            <person name="Drula E."/>
            <person name="Barry K."/>
            <person name="Clum A."/>
            <person name="Lipzen A."/>
            <person name="Mousain D."/>
            <person name="Ng V."/>
            <person name="Wang R."/>
            <person name="Wang X."/>
            <person name="Dai Y."/>
            <person name="Henrissat B."/>
            <person name="Grigoriev I.V."/>
            <person name="Guerin-Laguette A."/>
            <person name="Yu F."/>
            <person name="Martin F.M."/>
        </authorList>
    </citation>
    <scope>NUCLEOTIDE SEQUENCE</scope>
    <source>
        <strain evidence="2">QP</strain>
    </source>
</reference>
<gene>
    <name evidence="2" type="ORF">EDB92DRAFT_1846016</name>
</gene>
<protein>
    <recommendedName>
        <fullName evidence="4">Secreted protein</fullName>
    </recommendedName>
</protein>
<dbReference type="Proteomes" id="UP001201163">
    <property type="component" value="Unassembled WGS sequence"/>
</dbReference>
<comment type="caution">
    <text evidence="2">The sequence shown here is derived from an EMBL/GenBank/DDBJ whole genome shotgun (WGS) entry which is preliminary data.</text>
</comment>
<feature type="signal peptide" evidence="1">
    <location>
        <begin position="1"/>
        <end position="24"/>
    </location>
</feature>
<sequence length="113" mass="12885">MPLRCLILRCVLSMFSSMVPFATAFGRVTIPFDRTFETNIRTNTFLRSVPSFLAQRSDHRHVSDHSQRDVLGHEDDHVVSEVVNHVKFVCVKILANRYDGPALLGPYCTRPLL</sequence>
<evidence type="ECO:0000313" key="2">
    <source>
        <dbReference type="EMBL" id="KAH8995764.1"/>
    </source>
</evidence>
<feature type="chain" id="PRO_5042279821" description="Secreted protein" evidence="1">
    <location>
        <begin position="25"/>
        <end position="113"/>
    </location>
</feature>
<proteinExistence type="predicted"/>
<organism evidence="2 3">
    <name type="scientific">Lactarius akahatsu</name>
    <dbReference type="NCBI Taxonomy" id="416441"/>
    <lineage>
        <taxon>Eukaryota</taxon>
        <taxon>Fungi</taxon>
        <taxon>Dikarya</taxon>
        <taxon>Basidiomycota</taxon>
        <taxon>Agaricomycotina</taxon>
        <taxon>Agaricomycetes</taxon>
        <taxon>Russulales</taxon>
        <taxon>Russulaceae</taxon>
        <taxon>Lactarius</taxon>
    </lineage>
</organism>
<keyword evidence="1" id="KW-0732">Signal</keyword>
<dbReference type="EMBL" id="JAKELL010000011">
    <property type="protein sequence ID" value="KAH8995764.1"/>
    <property type="molecule type" value="Genomic_DNA"/>
</dbReference>
<evidence type="ECO:0000256" key="1">
    <source>
        <dbReference type="SAM" id="SignalP"/>
    </source>
</evidence>
<dbReference type="AlphaFoldDB" id="A0AAD4QFL7"/>
<evidence type="ECO:0008006" key="4">
    <source>
        <dbReference type="Google" id="ProtNLM"/>
    </source>
</evidence>
<name>A0AAD4QFL7_9AGAM</name>
<accession>A0AAD4QFL7</accession>